<accession>A0AAJ6LD06</accession>
<sequence>MKKPISLREHLVSHLKFLQDNPDKLSMHIESGRYRTTLANGYGMESISPVKFVIQDFTGDADLIAFLLFQWIRVHQSELLANLDKNKDAVKFEAEFIDNDKVDVMFELELTERVIIQLQEHGGYNFSYPEEPQYQPASPATECELLDDQGNLLATWTSVETLNIVALEMPLAKKP</sequence>
<evidence type="ECO:0000313" key="2">
    <source>
        <dbReference type="EMBL" id="WMG17453.1"/>
    </source>
</evidence>
<evidence type="ECO:0000313" key="3">
    <source>
        <dbReference type="Proteomes" id="UP001244586"/>
    </source>
</evidence>
<reference evidence="2 3" key="2">
    <citation type="submission" date="2023-04" db="EMBL/GenBank/DDBJ databases">
        <title>Acinetobacter johnsonii isolate AYTCM encoding NDM-1, OXA-58 and PER-1.</title>
        <authorList>
            <person name="Tian C."/>
            <person name="Wang S."/>
            <person name="Fan X."/>
            <person name="Xia D."/>
        </authorList>
    </citation>
    <scope>NUCLEOTIDE SEQUENCE [LARGE SCALE GENOMIC DNA]</scope>
    <source>
        <strain evidence="2 3">AYTCM</strain>
    </source>
</reference>
<dbReference type="InterPro" id="IPR009678">
    <property type="entry name" value="Phage_tail_completion_R"/>
</dbReference>
<evidence type="ECO:0000313" key="1">
    <source>
        <dbReference type="EMBL" id="MDG9788423.1"/>
    </source>
</evidence>
<gene>
    <name evidence="1" type="ORF">N7566_15825</name>
    <name evidence="2" type="ORF">QBJ73_13840</name>
</gene>
<dbReference type="EMBL" id="CP121776">
    <property type="protein sequence ID" value="WMG17453.1"/>
    <property type="molecule type" value="Genomic_DNA"/>
</dbReference>
<reference evidence="1" key="1">
    <citation type="submission" date="2022-09" db="EMBL/GenBank/DDBJ databases">
        <title>Intensive care unit water sources are persistently colonized with multi-drug resistant bacteria and are the site of extensive horizontal gene transfer of antibiotic resistance genes.</title>
        <authorList>
            <person name="Diorio-Toth L."/>
        </authorList>
    </citation>
    <scope>NUCLEOTIDE SEQUENCE</scope>
    <source>
        <strain evidence="1">GD04065</strain>
    </source>
</reference>
<dbReference type="Proteomes" id="UP001157887">
    <property type="component" value="Unassembled WGS sequence"/>
</dbReference>
<dbReference type="Pfam" id="PF06891">
    <property type="entry name" value="P2_Phage_GpR"/>
    <property type="match status" value="1"/>
</dbReference>
<dbReference type="Proteomes" id="UP001244586">
    <property type="component" value="Chromosome"/>
</dbReference>
<dbReference type="EMBL" id="JAOECG010000032">
    <property type="protein sequence ID" value="MDG9788423.1"/>
    <property type="molecule type" value="Genomic_DNA"/>
</dbReference>
<keyword evidence="3" id="KW-1185">Reference proteome</keyword>
<name>A0AAJ6LD06_ACIJO</name>
<organism evidence="2 3">
    <name type="scientific">Acinetobacter johnsonii</name>
    <dbReference type="NCBI Taxonomy" id="40214"/>
    <lineage>
        <taxon>Bacteria</taxon>
        <taxon>Pseudomonadati</taxon>
        <taxon>Pseudomonadota</taxon>
        <taxon>Gammaproteobacteria</taxon>
        <taxon>Moraxellales</taxon>
        <taxon>Moraxellaceae</taxon>
        <taxon>Acinetobacter</taxon>
    </lineage>
</organism>
<proteinExistence type="predicted"/>
<protein>
    <submittedName>
        <fullName evidence="2">Phage tail protein</fullName>
    </submittedName>
</protein>
<dbReference type="RefSeq" id="WP_010326506.1">
    <property type="nucleotide sequence ID" value="NZ_CANMLB010000013.1"/>
</dbReference>
<dbReference type="AlphaFoldDB" id="A0AAJ6LD06"/>